<name>A0A5S4ESS4_9PROT</name>
<sequence length="41" mass="4643">MRPAREGNGHDFPDRGLEKSWPLAQPHRVIESSCRRQAGLS</sequence>
<feature type="compositionally biased region" description="Basic and acidic residues" evidence="1">
    <location>
        <begin position="1"/>
        <end position="18"/>
    </location>
</feature>
<dbReference type="Proteomes" id="UP000306324">
    <property type="component" value="Unassembled WGS sequence"/>
</dbReference>
<protein>
    <submittedName>
        <fullName evidence="2">Uncharacterized protein</fullName>
    </submittedName>
</protein>
<proteinExistence type="predicted"/>
<dbReference type="AlphaFoldDB" id="A0A5S4ESS4"/>
<reference evidence="2 3" key="1">
    <citation type="submission" date="2019-04" db="EMBL/GenBank/DDBJ databases">
        <title>A novel phosphate-accumulating bacterium identified in bioreactor for phosphate removal from wastewater.</title>
        <authorList>
            <person name="Kotlyarov R.Y."/>
            <person name="Beletsky A.V."/>
            <person name="Kallistova A.Y."/>
            <person name="Dorofeev A.G."/>
            <person name="Nikolaev Y.Y."/>
            <person name="Pimenov N.V."/>
            <person name="Ravin N.V."/>
            <person name="Mardanov A.V."/>
        </authorList>
    </citation>
    <scope>NUCLEOTIDE SEQUENCE [LARGE SCALE GENOMIC DNA]</scope>
    <source>
        <strain evidence="2 3">Bin19</strain>
    </source>
</reference>
<feature type="region of interest" description="Disordered" evidence="1">
    <location>
        <begin position="1"/>
        <end position="41"/>
    </location>
</feature>
<organism evidence="2 3">
    <name type="scientific">Candidatus Accumulibacter phosphatis</name>
    <dbReference type="NCBI Taxonomy" id="327160"/>
    <lineage>
        <taxon>Bacteria</taxon>
        <taxon>Pseudomonadati</taxon>
        <taxon>Pseudomonadota</taxon>
        <taxon>Betaproteobacteria</taxon>
        <taxon>Candidatus Accumulibacter</taxon>
    </lineage>
</organism>
<accession>A0A5S4ESS4</accession>
<keyword evidence="3" id="KW-1185">Reference proteome</keyword>
<evidence type="ECO:0000256" key="1">
    <source>
        <dbReference type="SAM" id="MobiDB-lite"/>
    </source>
</evidence>
<gene>
    <name evidence="2" type="ORF">ACCUM_1116</name>
</gene>
<dbReference type="EMBL" id="SWAD01000005">
    <property type="protein sequence ID" value="TMQ78576.1"/>
    <property type="molecule type" value="Genomic_DNA"/>
</dbReference>
<comment type="caution">
    <text evidence="2">The sequence shown here is derived from an EMBL/GenBank/DDBJ whole genome shotgun (WGS) entry which is preliminary data.</text>
</comment>
<evidence type="ECO:0000313" key="3">
    <source>
        <dbReference type="Proteomes" id="UP000306324"/>
    </source>
</evidence>
<evidence type="ECO:0000313" key="2">
    <source>
        <dbReference type="EMBL" id="TMQ78576.1"/>
    </source>
</evidence>